<sequence length="387" mass="44378">MIESAFRQMSLEEMNIEEIENIKMIHIYDLAGAATLERKYGVTAVLVNFGDNKQLNYTENDHCFNVFVNKLFEAYNNSPNKLLISMDDDTRKIMEAGKVPRHEGILGKYYDAKKQEMPAIVNASTLSKRFEPLIEYILLGLYKTMGLEADLIEKRTGWRGAGRLSIHVGNQTKMTYYRVFEIDNNAFLIKLNGCFSQNGDMVINIIFYDDMFSISYKSDAAAIEGSSSFRFSKDSVREMHQIKKNGKQLFYDVNTYANTFKEEDKLEDCLSVSSLKLLPEGIKPCAVYSLPMGLDYILYDSVFNEEDVEVETFCGAFLWQQASLADLRGWSVIKSEKLGIALKNEAFWIINLTDNREFIQSSFLRGTGSRYKEELEGKYIIKDRKSV</sequence>
<evidence type="ECO:0000313" key="1">
    <source>
        <dbReference type="EMBL" id="SJZ50616.1"/>
    </source>
</evidence>
<dbReference type="Proteomes" id="UP000189857">
    <property type="component" value="Unassembled WGS sequence"/>
</dbReference>
<evidence type="ECO:0000313" key="2">
    <source>
        <dbReference type="Proteomes" id="UP000189857"/>
    </source>
</evidence>
<dbReference type="OrthoDB" id="2022187at2"/>
<accession>A0A1T4L7B0</accession>
<name>A0A1T4L7B0_9FIRM</name>
<keyword evidence="2" id="KW-1185">Reference proteome</keyword>
<dbReference type="EMBL" id="FUXA01000005">
    <property type="protein sequence ID" value="SJZ50616.1"/>
    <property type="molecule type" value="Genomic_DNA"/>
</dbReference>
<gene>
    <name evidence="1" type="ORF">SAMN02745110_00710</name>
</gene>
<dbReference type="AlphaFoldDB" id="A0A1T4L7B0"/>
<proteinExistence type="predicted"/>
<reference evidence="1 2" key="1">
    <citation type="submission" date="2017-02" db="EMBL/GenBank/DDBJ databases">
        <authorList>
            <person name="Peterson S.W."/>
        </authorList>
    </citation>
    <scope>NUCLEOTIDE SEQUENCE [LARGE SCALE GENOMIC DNA]</scope>
    <source>
        <strain evidence="1 2">ATCC 17233</strain>
    </source>
</reference>
<organism evidence="1 2">
    <name type="scientific">Eubacterium ruminantium</name>
    <dbReference type="NCBI Taxonomy" id="42322"/>
    <lineage>
        <taxon>Bacteria</taxon>
        <taxon>Bacillati</taxon>
        <taxon>Bacillota</taxon>
        <taxon>Clostridia</taxon>
        <taxon>Eubacteriales</taxon>
        <taxon>Eubacteriaceae</taxon>
        <taxon>Eubacterium</taxon>
    </lineage>
</organism>
<dbReference type="RefSeq" id="WP_078786455.1">
    <property type="nucleotide sequence ID" value="NZ_FMTO01000005.1"/>
</dbReference>
<protein>
    <submittedName>
        <fullName evidence="1">Uncharacterized protein</fullName>
    </submittedName>
</protein>